<proteinExistence type="predicted"/>
<accession>A0A835N2X7</accession>
<keyword evidence="2" id="KW-1185">Reference proteome</keyword>
<name>A0A835N2X7_9ROSI</name>
<reference evidence="1 2" key="1">
    <citation type="submission" date="2020-10" db="EMBL/GenBank/DDBJ databases">
        <title>Plant Genome Project.</title>
        <authorList>
            <person name="Zhang R.-G."/>
        </authorList>
    </citation>
    <scope>NUCLEOTIDE SEQUENCE [LARGE SCALE GENOMIC DNA]</scope>
    <source>
        <strain evidence="1">FAFU-HL-1</strain>
        <tissue evidence="1">Leaf</tissue>
    </source>
</reference>
<evidence type="ECO:0000313" key="1">
    <source>
        <dbReference type="EMBL" id="KAF9684456.1"/>
    </source>
</evidence>
<dbReference type="EMBL" id="JADGMS010000004">
    <property type="protein sequence ID" value="KAF9684456.1"/>
    <property type="molecule type" value="Genomic_DNA"/>
</dbReference>
<gene>
    <name evidence="1" type="ORF">SADUNF_Sadunf04G0120100</name>
</gene>
<comment type="caution">
    <text evidence="1">The sequence shown here is derived from an EMBL/GenBank/DDBJ whole genome shotgun (WGS) entry which is preliminary data.</text>
</comment>
<protein>
    <submittedName>
        <fullName evidence="1">Uncharacterized protein</fullName>
    </submittedName>
</protein>
<sequence>MSIPKTVDSTLWSDSFTAILTDLENAPLTSFLTSTLLKVNWLRRWTGMEIYLLLQSICLLLQHINSFRIFLLDFPPVEDREVQLSNAGGPKQPINEPSNGSLCSQKSSLNPFILFIVLDFLKAPWQRAFYYESILECLKSSGKMRRLLLVRNCDSNKSKYINPGSQSVCLLLLQVMEMVLYLELVVLQICGICPVLGSYGRPCILKSINHIFETHNISCLSRIVTVKHFWKNSETWLGE</sequence>
<organism evidence="1 2">
    <name type="scientific">Salix dunnii</name>
    <dbReference type="NCBI Taxonomy" id="1413687"/>
    <lineage>
        <taxon>Eukaryota</taxon>
        <taxon>Viridiplantae</taxon>
        <taxon>Streptophyta</taxon>
        <taxon>Embryophyta</taxon>
        <taxon>Tracheophyta</taxon>
        <taxon>Spermatophyta</taxon>
        <taxon>Magnoliopsida</taxon>
        <taxon>eudicotyledons</taxon>
        <taxon>Gunneridae</taxon>
        <taxon>Pentapetalae</taxon>
        <taxon>rosids</taxon>
        <taxon>fabids</taxon>
        <taxon>Malpighiales</taxon>
        <taxon>Salicaceae</taxon>
        <taxon>Saliceae</taxon>
        <taxon>Salix</taxon>
    </lineage>
</organism>
<dbReference type="AlphaFoldDB" id="A0A835N2X7"/>
<dbReference type="OrthoDB" id="10589444at2759"/>
<dbReference type="Proteomes" id="UP000657918">
    <property type="component" value="Chromosome 4"/>
</dbReference>
<evidence type="ECO:0000313" key="2">
    <source>
        <dbReference type="Proteomes" id="UP000657918"/>
    </source>
</evidence>